<dbReference type="InterPro" id="IPR009003">
    <property type="entry name" value="Peptidase_S1_PA"/>
</dbReference>
<evidence type="ECO:0000256" key="1">
    <source>
        <dbReference type="ARBA" id="ARBA00008764"/>
    </source>
</evidence>
<evidence type="ECO:0000256" key="2">
    <source>
        <dbReference type="ARBA" id="ARBA00022670"/>
    </source>
</evidence>
<dbReference type="GO" id="GO:0008236">
    <property type="term" value="F:serine-type peptidase activity"/>
    <property type="evidence" value="ECO:0007669"/>
    <property type="project" value="UniProtKB-KW"/>
</dbReference>
<feature type="repeat" description="Cell wall-binding" evidence="7">
    <location>
        <begin position="401"/>
        <end position="420"/>
    </location>
</feature>
<organism evidence="9 10">
    <name type="scientific">Streptococcus oralis</name>
    <dbReference type="NCBI Taxonomy" id="1303"/>
    <lineage>
        <taxon>Bacteria</taxon>
        <taxon>Bacillati</taxon>
        <taxon>Bacillota</taxon>
        <taxon>Bacilli</taxon>
        <taxon>Lactobacillales</taxon>
        <taxon>Streptococcaceae</taxon>
        <taxon>Streptococcus</taxon>
    </lineage>
</organism>
<dbReference type="PRINTS" id="PR00839">
    <property type="entry name" value="V8PROTEASE"/>
</dbReference>
<dbReference type="PANTHER" id="PTHR15462:SF8">
    <property type="entry name" value="SERINE PROTEASE"/>
    <property type="match status" value="1"/>
</dbReference>
<evidence type="ECO:0000313" key="10">
    <source>
        <dbReference type="Proteomes" id="UP000280182"/>
    </source>
</evidence>
<gene>
    <name evidence="9" type="primary">lytA_2</name>
    <name evidence="9" type="ORF">D8802_02655</name>
</gene>
<keyword evidence="4" id="KW-0677">Repeat</keyword>
<dbReference type="Pfam" id="PF01473">
    <property type="entry name" value="Choline_bind_1"/>
    <property type="match status" value="3"/>
</dbReference>
<name>A0A428FZ79_STROR</name>
<keyword evidence="6 8" id="KW-0720">Serine protease</keyword>
<dbReference type="GO" id="GO:0006508">
    <property type="term" value="P:proteolysis"/>
    <property type="evidence" value="ECO:0007669"/>
    <property type="project" value="UniProtKB-KW"/>
</dbReference>
<dbReference type="SUPFAM" id="SSF50494">
    <property type="entry name" value="Trypsin-like serine proteases"/>
    <property type="match status" value="1"/>
</dbReference>
<evidence type="ECO:0000256" key="4">
    <source>
        <dbReference type="ARBA" id="ARBA00022737"/>
    </source>
</evidence>
<dbReference type="AlphaFoldDB" id="A0A428FZ79"/>
<proteinExistence type="inferred from homology"/>
<evidence type="ECO:0000256" key="8">
    <source>
        <dbReference type="RuleBase" id="RU004296"/>
    </source>
</evidence>
<protein>
    <recommendedName>
        <fullName evidence="8">Serine protease</fullName>
        <ecNumber evidence="8">3.4.21.-</ecNumber>
    </recommendedName>
</protein>
<dbReference type="EC" id="3.4.21.-" evidence="8"/>
<dbReference type="InterPro" id="IPR008256">
    <property type="entry name" value="Peptidase_S1B"/>
</dbReference>
<dbReference type="Gene3D" id="2.10.270.10">
    <property type="entry name" value="Cholin Binding"/>
    <property type="match status" value="2"/>
</dbReference>
<evidence type="ECO:0000256" key="6">
    <source>
        <dbReference type="ARBA" id="ARBA00022825"/>
    </source>
</evidence>
<evidence type="ECO:0000313" key="9">
    <source>
        <dbReference type="EMBL" id="RSJ67899.1"/>
    </source>
</evidence>
<dbReference type="SUPFAM" id="SSF69360">
    <property type="entry name" value="Cell wall binding repeat"/>
    <property type="match status" value="1"/>
</dbReference>
<feature type="repeat" description="Cell wall-binding" evidence="7">
    <location>
        <begin position="340"/>
        <end position="359"/>
    </location>
</feature>
<dbReference type="Gene3D" id="2.40.10.10">
    <property type="entry name" value="Trypsin-like serine proteases"/>
    <property type="match status" value="2"/>
</dbReference>
<evidence type="ECO:0000256" key="3">
    <source>
        <dbReference type="ARBA" id="ARBA00022729"/>
    </source>
</evidence>
<accession>A0A428FZ79</accession>
<dbReference type="Proteomes" id="UP000280182">
    <property type="component" value="Unassembled WGS sequence"/>
</dbReference>
<dbReference type="OrthoDB" id="2032428at2"/>
<keyword evidence="5 8" id="KW-0378">Hydrolase</keyword>
<reference evidence="9 10" key="1">
    <citation type="submission" date="2018-11" db="EMBL/GenBank/DDBJ databases">
        <title>Species Designations Belie Phenotypic and Genotypic Heterogeneity in Oral Streptococci.</title>
        <authorList>
            <person name="Velsko I."/>
        </authorList>
    </citation>
    <scope>NUCLEOTIDE SEQUENCE [LARGE SCALE GENOMIC DNA]</scope>
    <source>
        <strain evidence="9 10">BCC12</strain>
    </source>
</reference>
<dbReference type="Pfam" id="PF13365">
    <property type="entry name" value="Trypsin_2"/>
    <property type="match status" value="1"/>
</dbReference>
<dbReference type="InterPro" id="IPR018337">
    <property type="entry name" value="Cell_wall/Cho-bd_repeat"/>
</dbReference>
<evidence type="ECO:0000256" key="7">
    <source>
        <dbReference type="PROSITE-ProRule" id="PRU00591"/>
    </source>
</evidence>
<comment type="caution">
    <text evidence="9">The sequence shown here is derived from an EMBL/GenBank/DDBJ whole genome shotgun (WGS) entry which is preliminary data.</text>
</comment>
<feature type="signal peptide" evidence="8">
    <location>
        <begin position="1"/>
        <end position="28"/>
    </location>
</feature>
<feature type="repeat" description="Cell wall-binding" evidence="7">
    <location>
        <begin position="422"/>
        <end position="441"/>
    </location>
</feature>
<dbReference type="Pfam" id="PF19127">
    <property type="entry name" value="Choline_bind_3"/>
    <property type="match status" value="2"/>
</dbReference>
<keyword evidence="2 8" id="KW-0645">Protease</keyword>
<dbReference type="PROSITE" id="PS51170">
    <property type="entry name" value="CW"/>
    <property type="match status" value="5"/>
</dbReference>
<comment type="similarity">
    <text evidence="1 8">Belongs to the peptidase S1B family.</text>
</comment>
<evidence type="ECO:0000256" key="5">
    <source>
        <dbReference type="ARBA" id="ARBA00022801"/>
    </source>
</evidence>
<feature type="chain" id="PRO_5018821758" description="Serine protease" evidence="8">
    <location>
        <begin position="29"/>
        <end position="462"/>
    </location>
</feature>
<dbReference type="PANTHER" id="PTHR15462">
    <property type="entry name" value="SERINE PROTEASE"/>
    <property type="match status" value="1"/>
</dbReference>
<dbReference type="EMBL" id="RJPJ01000003">
    <property type="protein sequence ID" value="RSJ67899.1"/>
    <property type="molecule type" value="Genomic_DNA"/>
</dbReference>
<feature type="repeat" description="Cell wall-binding" evidence="7">
    <location>
        <begin position="320"/>
        <end position="339"/>
    </location>
</feature>
<dbReference type="InterPro" id="IPR043504">
    <property type="entry name" value="Peptidase_S1_PA_chymotrypsin"/>
</dbReference>
<dbReference type="InterPro" id="IPR050966">
    <property type="entry name" value="Glutamyl_endopeptidase"/>
</dbReference>
<feature type="repeat" description="Cell wall-binding" evidence="7">
    <location>
        <begin position="360"/>
        <end position="379"/>
    </location>
</feature>
<sequence>MKKTFYKKLGISIVASTLLAGQLSTVSALTVISSTGEEYEVSETLQESPGNNDFSLPEILPTYGSYYQKQSEVIIGNDDLVKIDNTLHYPYSTSAMVLSEYKGVANGINGEGRGSANFIKDNILITAAHNFYSRKYGKEADAIYVLPAASPNQNPFGKIKVKEVRYLKEFRTLNSRDAWRYDLALLILEEPIGAKLGTLGLPNSQKNLAGTPVTITGYPSYDFKIHQMYTDKKQVLSDDGTFLDYQVDTLEGSSGSAVYDARHRVVGVHTLGDEDNQVNSAVKLNEQNLSFIYSVIQGHSIDGWKLISGTWYYYKNSTKQTGWQKINDTWYYLDASGKMLTDWQKISGEWYYFESSGAMATSWKYVRGKWYYFDSSGEMATGWKYLRGKWYYLDKSNGDMKTGWYKDGSTWYYLDPSNGDMKTGWIKVGGNWYYLNSSGAMVTGSQTIDGKVYNFASSGEWI</sequence>
<keyword evidence="3 8" id="KW-0732">Signal</keyword>